<dbReference type="SUPFAM" id="SSF140383">
    <property type="entry name" value="BSD domain-like"/>
    <property type="match status" value="1"/>
</dbReference>
<dbReference type="PROSITE" id="PS50858">
    <property type="entry name" value="BSD"/>
    <property type="match status" value="1"/>
</dbReference>
<name>A0AAJ0CAQ9_9PEZI</name>
<dbReference type="InterPro" id="IPR051494">
    <property type="entry name" value="BSD_domain-containing"/>
</dbReference>
<evidence type="ECO:0000313" key="4">
    <source>
        <dbReference type="Proteomes" id="UP001244011"/>
    </source>
</evidence>
<dbReference type="Pfam" id="PF03909">
    <property type="entry name" value="BSD"/>
    <property type="match status" value="1"/>
</dbReference>
<feature type="region of interest" description="Disordered" evidence="1">
    <location>
        <begin position="314"/>
        <end position="411"/>
    </location>
</feature>
<dbReference type="InterPro" id="IPR035925">
    <property type="entry name" value="BSD_dom_sf"/>
</dbReference>
<feature type="domain" description="BSD" evidence="2">
    <location>
        <begin position="247"/>
        <end position="299"/>
    </location>
</feature>
<dbReference type="GeneID" id="85312760"/>
<keyword evidence="4" id="KW-1185">Reference proteome</keyword>
<dbReference type="AlphaFoldDB" id="A0AAJ0CAQ9"/>
<dbReference type="RefSeq" id="XP_060287982.1">
    <property type="nucleotide sequence ID" value="XM_060429573.1"/>
</dbReference>
<evidence type="ECO:0000259" key="2">
    <source>
        <dbReference type="PROSITE" id="PS50858"/>
    </source>
</evidence>
<feature type="compositionally biased region" description="Basic and acidic residues" evidence="1">
    <location>
        <begin position="352"/>
        <end position="373"/>
    </location>
</feature>
<dbReference type="InterPro" id="IPR005607">
    <property type="entry name" value="BSD_dom"/>
</dbReference>
<evidence type="ECO:0000256" key="1">
    <source>
        <dbReference type="SAM" id="MobiDB-lite"/>
    </source>
</evidence>
<dbReference type="Gene3D" id="1.10.3970.10">
    <property type="entry name" value="BSD domain"/>
    <property type="match status" value="1"/>
</dbReference>
<dbReference type="SMART" id="SM00751">
    <property type="entry name" value="BSD"/>
    <property type="match status" value="1"/>
</dbReference>
<reference evidence="3" key="1">
    <citation type="submission" date="2023-06" db="EMBL/GenBank/DDBJ databases">
        <title>Genome-scale phylogeny and comparative genomics of the fungal order Sordariales.</title>
        <authorList>
            <consortium name="Lawrence Berkeley National Laboratory"/>
            <person name="Hensen N."/>
            <person name="Bonometti L."/>
            <person name="Westerberg I."/>
            <person name="Brannstrom I.O."/>
            <person name="Guillou S."/>
            <person name="Cros-Aarteil S."/>
            <person name="Calhoun S."/>
            <person name="Haridas S."/>
            <person name="Kuo A."/>
            <person name="Mondo S."/>
            <person name="Pangilinan J."/>
            <person name="Riley R."/>
            <person name="Labutti K."/>
            <person name="Andreopoulos B."/>
            <person name="Lipzen A."/>
            <person name="Chen C."/>
            <person name="Yanf M."/>
            <person name="Daum C."/>
            <person name="Ng V."/>
            <person name="Clum A."/>
            <person name="Steindorff A."/>
            <person name="Ohm R."/>
            <person name="Martin F."/>
            <person name="Silar P."/>
            <person name="Natvig D."/>
            <person name="Lalanne C."/>
            <person name="Gautier V."/>
            <person name="Ament-Velasquez S.L."/>
            <person name="Kruys A."/>
            <person name="Hutchinson M.I."/>
            <person name="Powell A.J."/>
            <person name="Barry K."/>
            <person name="Miller A.N."/>
            <person name="Grigoriev I.V."/>
            <person name="Debuchy R."/>
            <person name="Gladieux P."/>
            <person name="Thoren M.H."/>
            <person name="Johannesson H."/>
        </authorList>
    </citation>
    <scope>NUCLEOTIDE SEQUENCE</scope>
    <source>
        <strain evidence="3">8032-3</strain>
    </source>
</reference>
<organism evidence="3 4">
    <name type="scientific">Phialemonium atrogriseum</name>
    <dbReference type="NCBI Taxonomy" id="1093897"/>
    <lineage>
        <taxon>Eukaryota</taxon>
        <taxon>Fungi</taxon>
        <taxon>Dikarya</taxon>
        <taxon>Ascomycota</taxon>
        <taxon>Pezizomycotina</taxon>
        <taxon>Sordariomycetes</taxon>
        <taxon>Sordariomycetidae</taxon>
        <taxon>Cephalothecales</taxon>
        <taxon>Cephalothecaceae</taxon>
        <taxon>Phialemonium</taxon>
    </lineage>
</organism>
<accession>A0AAJ0CAQ9</accession>
<dbReference type="Proteomes" id="UP001244011">
    <property type="component" value="Unassembled WGS sequence"/>
</dbReference>
<feature type="compositionally biased region" description="Acidic residues" evidence="1">
    <location>
        <begin position="314"/>
        <end position="328"/>
    </location>
</feature>
<sequence>MDLAYDHIQEQSFPQDNEGSSDNNDGNKTEQHSTLNNDLQEAYRAISTSPWGSKIGGFFGSVVKQSESVYREAQQELTSVGHDATRGFSDLRDSIINRTRSLSLTTSQAPTSDQAPDEAEEKDKDTTPTTSKGMSSDEALKESETVLSRLRVEAAKRLKDLQKAEDAADEALLKFGSNLRNFLRDAVSIAPPEDGSDGQSSTVMFESKDAQGKRVIHTSRFDAQLHVIHTTTDNFIKDPTGSEFDSWSEGFDIDKKTIDISNDLSKYPELRQTMEKLVPEQIPYADFWKRYYFLRHSVETAEARRRDLLKAASAEEEVGWDEDSEDEAAPGKTTAKTGRPESAQSSTTIHPPADRGLLKPSESRKSNDEKSQADSDASYDVIGAASGNPSHAPNSPKESRKGDDSEEEDWE</sequence>
<dbReference type="EMBL" id="MU838998">
    <property type="protein sequence ID" value="KAK1771769.1"/>
    <property type="molecule type" value="Genomic_DNA"/>
</dbReference>
<comment type="caution">
    <text evidence="3">The sequence shown here is derived from an EMBL/GenBank/DDBJ whole genome shotgun (WGS) entry which is preliminary data.</text>
</comment>
<feature type="region of interest" description="Disordered" evidence="1">
    <location>
        <begin position="99"/>
        <end position="143"/>
    </location>
</feature>
<dbReference type="PANTHER" id="PTHR16019">
    <property type="entry name" value="SYNAPSE-ASSOCIATED PROTEIN"/>
    <property type="match status" value="1"/>
</dbReference>
<gene>
    <name evidence="3" type="ORF">QBC33DRAFT_554934</name>
</gene>
<evidence type="ECO:0000313" key="3">
    <source>
        <dbReference type="EMBL" id="KAK1771769.1"/>
    </source>
</evidence>
<feature type="compositionally biased region" description="Polar residues" evidence="1">
    <location>
        <begin position="99"/>
        <end position="114"/>
    </location>
</feature>
<feature type="region of interest" description="Disordered" evidence="1">
    <location>
        <begin position="1"/>
        <end position="41"/>
    </location>
</feature>
<protein>
    <submittedName>
        <fullName evidence="3">BSD domain protein</fullName>
    </submittedName>
</protein>
<proteinExistence type="predicted"/>
<dbReference type="PANTHER" id="PTHR16019:SF5">
    <property type="entry name" value="BSD DOMAIN-CONTAINING PROTEIN 1"/>
    <property type="match status" value="1"/>
</dbReference>
<dbReference type="GO" id="GO:0005737">
    <property type="term" value="C:cytoplasm"/>
    <property type="evidence" value="ECO:0007669"/>
    <property type="project" value="TreeGrafter"/>
</dbReference>